<dbReference type="RefSeq" id="WP_141999689.1">
    <property type="nucleotide sequence ID" value="NZ_VFML01000001.1"/>
</dbReference>
<feature type="coiled-coil region" evidence="1">
    <location>
        <begin position="13"/>
        <end position="57"/>
    </location>
</feature>
<sequence length="243" mass="26578">MSGTTQPAGAALAAKLDSLIEAHDQRIAALMDELARTQQAAEQYRELRALLDQVLEEPGMPSGTDSPADVAPRGTHQSGAGNPLSIDDVFHALEARPGQVLSPADVHRMFPNASRIQVNDRLGRLTRQGKITRVARGCFRFDPPADPGPAHPASFAQEQRDHEDGTLREQVMVIMRQAPGQGWWPRDLAAVVKRTNPDYLRSRLRDMVHSGDVVQDDAGRYWLPRPSVVVDGQAAGDRQVSMA</sequence>
<name>A0A542DLF9_AMYCI</name>
<dbReference type="EMBL" id="VFML01000001">
    <property type="protein sequence ID" value="TQJ03932.1"/>
    <property type="molecule type" value="Genomic_DNA"/>
</dbReference>
<keyword evidence="4" id="KW-1185">Reference proteome</keyword>
<evidence type="ECO:0000256" key="2">
    <source>
        <dbReference type="SAM" id="MobiDB-lite"/>
    </source>
</evidence>
<accession>A0A542DLF9</accession>
<gene>
    <name evidence="3" type="ORF">FB471_3707</name>
</gene>
<reference evidence="3 4" key="1">
    <citation type="submission" date="2019-06" db="EMBL/GenBank/DDBJ databases">
        <title>Sequencing the genomes of 1000 actinobacteria strains.</title>
        <authorList>
            <person name="Klenk H.-P."/>
        </authorList>
    </citation>
    <scope>NUCLEOTIDE SEQUENCE [LARGE SCALE GENOMIC DNA]</scope>
    <source>
        <strain evidence="3 4">DSM 45679</strain>
    </source>
</reference>
<organism evidence="3 4">
    <name type="scientific">Amycolatopsis cihanbeyliensis</name>
    <dbReference type="NCBI Taxonomy" id="1128664"/>
    <lineage>
        <taxon>Bacteria</taxon>
        <taxon>Bacillati</taxon>
        <taxon>Actinomycetota</taxon>
        <taxon>Actinomycetes</taxon>
        <taxon>Pseudonocardiales</taxon>
        <taxon>Pseudonocardiaceae</taxon>
        <taxon>Amycolatopsis</taxon>
    </lineage>
</organism>
<comment type="caution">
    <text evidence="3">The sequence shown here is derived from an EMBL/GenBank/DDBJ whole genome shotgun (WGS) entry which is preliminary data.</text>
</comment>
<dbReference type="Proteomes" id="UP000320876">
    <property type="component" value="Unassembled WGS sequence"/>
</dbReference>
<feature type="region of interest" description="Disordered" evidence="2">
    <location>
        <begin position="141"/>
        <end position="163"/>
    </location>
</feature>
<proteinExistence type="predicted"/>
<evidence type="ECO:0000313" key="4">
    <source>
        <dbReference type="Proteomes" id="UP000320876"/>
    </source>
</evidence>
<keyword evidence="1" id="KW-0175">Coiled coil</keyword>
<evidence type="ECO:0000313" key="3">
    <source>
        <dbReference type="EMBL" id="TQJ03932.1"/>
    </source>
</evidence>
<feature type="region of interest" description="Disordered" evidence="2">
    <location>
        <begin position="57"/>
        <end position="82"/>
    </location>
</feature>
<evidence type="ECO:0000256" key="1">
    <source>
        <dbReference type="SAM" id="Coils"/>
    </source>
</evidence>
<dbReference type="AlphaFoldDB" id="A0A542DLF9"/>
<protein>
    <submittedName>
        <fullName evidence="3">Uncharacterized protein</fullName>
    </submittedName>
</protein>